<evidence type="ECO:0000313" key="2">
    <source>
        <dbReference type="Proteomes" id="UP001172457"/>
    </source>
</evidence>
<dbReference type="EMBL" id="JARYMX010000003">
    <property type="protein sequence ID" value="KAJ9556731.1"/>
    <property type="molecule type" value="Genomic_DNA"/>
</dbReference>
<name>A0AA38WQ08_9ASTR</name>
<reference evidence="1" key="1">
    <citation type="submission" date="2023-03" db="EMBL/GenBank/DDBJ databases">
        <title>Chromosome-scale reference genome and RAD-based genetic map of yellow starthistle (Centaurea solstitialis) reveal putative structural variation and QTLs associated with invader traits.</title>
        <authorList>
            <person name="Reatini B."/>
            <person name="Cang F.A."/>
            <person name="Jiang Q."/>
            <person name="Mckibben M.T.W."/>
            <person name="Barker M.S."/>
            <person name="Rieseberg L.H."/>
            <person name="Dlugosch K.M."/>
        </authorList>
    </citation>
    <scope>NUCLEOTIDE SEQUENCE</scope>
    <source>
        <strain evidence="1">CAN-66</strain>
        <tissue evidence="1">Leaf</tissue>
    </source>
</reference>
<dbReference type="AlphaFoldDB" id="A0AA38WQ08"/>
<proteinExistence type="predicted"/>
<protein>
    <submittedName>
        <fullName evidence="1">Uncharacterized protein</fullName>
    </submittedName>
</protein>
<accession>A0AA38WQ08</accession>
<evidence type="ECO:0000313" key="1">
    <source>
        <dbReference type="EMBL" id="KAJ9556731.1"/>
    </source>
</evidence>
<sequence>MADQPATTADLKIAIAALTASFDNLTAVITKSTNAFTELLRYDNPNRRRRGGRNNQIHVPVNIDYVRKPSPVKKLQQKLLEKDEVLPDKTEIIPIIAEPPPVPIEPLQEDNLVMTEIELSEPDLVPAIEIHDEVIIAPLEVKNVDIEEEVSVAIAPKTPNQTATTPAAYYPFELDEVSLRWKRSQRYPFEFGVNSRSSSFQVGVTDTDQFRSIFEVFKEFWKPGKCVRKKGKIKYQGNIRLAARRCSSRREHYISEDGSKLSKLDRLLVSSTFGNRWKNLGAKTLERKWSNRFPILLSDHRNNFGLTPFKWYNVWLREKKLEEIVKKSWEQDLPSRRPDCRFRDKLKRVKQELRI</sequence>
<organism evidence="1 2">
    <name type="scientific">Centaurea solstitialis</name>
    <name type="common">yellow star-thistle</name>
    <dbReference type="NCBI Taxonomy" id="347529"/>
    <lineage>
        <taxon>Eukaryota</taxon>
        <taxon>Viridiplantae</taxon>
        <taxon>Streptophyta</taxon>
        <taxon>Embryophyta</taxon>
        <taxon>Tracheophyta</taxon>
        <taxon>Spermatophyta</taxon>
        <taxon>Magnoliopsida</taxon>
        <taxon>eudicotyledons</taxon>
        <taxon>Gunneridae</taxon>
        <taxon>Pentapetalae</taxon>
        <taxon>asterids</taxon>
        <taxon>campanulids</taxon>
        <taxon>Asterales</taxon>
        <taxon>Asteraceae</taxon>
        <taxon>Carduoideae</taxon>
        <taxon>Cardueae</taxon>
        <taxon>Centaureinae</taxon>
        <taxon>Centaurea</taxon>
    </lineage>
</organism>
<gene>
    <name evidence="1" type="ORF">OSB04_011345</name>
</gene>
<dbReference type="Proteomes" id="UP001172457">
    <property type="component" value="Chromosome 3"/>
</dbReference>
<comment type="caution">
    <text evidence="1">The sequence shown here is derived from an EMBL/GenBank/DDBJ whole genome shotgun (WGS) entry which is preliminary data.</text>
</comment>
<keyword evidence="2" id="KW-1185">Reference proteome</keyword>